<comment type="caution">
    <text evidence="2">The sequence shown here is derived from an EMBL/GenBank/DDBJ whole genome shotgun (WGS) entry which is preliminary data.</text>
</comment>
<keyword evidence="1" id="KW-1133">Transmembrane helix</keyword>
<sequence>MNSRFNYIETPPSRLATFVGHRLAARDEDAPWLAMSLFLGLVASVAFLIVAFRHGGSIQDDGRMFLSWTSRWDDSSLLRNDLMANFWESVSPWFFRGVYRAAWLVGIPPLVFTKILPALLYPLIALFAYRFVRAIGGEPLLGFVAAAIVLHSLVREDVVISATPRSFWPVLLLACLDGLARRRALQTSLAQLAMTGTYPQMSLVIASMIGFTFITPWRRPYLDLSRDRIVLVACAAVATIAGLLPFLLASGQFSPTITLSEALNTPTFAAGGRGTITETNGTLDFLCAPRLGLFNGRCSQPFEQDIVLTLAVWLIGPVLLFLRMFRGRSGGMRSELPLYFLAMSLGWFVLAALVLFKLHLPNRYTIGLSVVSLVTTPVIVVEWIRDRPFPQWLVRWKIGRTIMLGGTAAVLILTVVGAAAVRSTFRLPKNPELIAAIAAMPKDAVVGGFVRDLDFSPVLTRRSTLFSRELAIAYQLGYFQPTIARMEAVRNAVTTRDPAALASSLQSLRLDVLLIHRADLASGRVPMDFRGFFGSDLDRFERDAAASGKPPLIAGLAEGCTAGTYGDVVALDAHCLMKKAGTS</sequence>
<feature type="transmembrane region" description="Helical" evidence="1">
    <location>
        <begin position="135"/>
        <end position="154"/>
    </location>
</feature>
<accession>A0A7V7PK19</accession>
<evidence type="ECO:0000313" key="2">
    <source>
        <dbReference type="EMBL" id="KAB0675739.1"/>
    </source>
</evidence>
<keyword evidence="1" id="KW-0472">Membrane</keyword>
<evidence type="ECO:0008006" key="4">
    <source>
        <dbReference type="Google" id="ProtNLM"/>
    </source>
</evidence>
<dbReference type="Proteomes" id="UP000432089">
    <property type="component" value="Unassembled WGS sequence"/>
</dbReference>
<dbReference type="RefSeq" id="WP_150974003.1">
    <property type="nucleotide sequence ID" value="NZ_VZDO01000030.1"/>
</dbReference>
<feature type="transmembrane region" description="Helical" evidence="1">
    <location>
        <begin position="306"/>
        <end position="325"/>
    </location>
</feature>
<organism evidence="2 3">
    <name type="scientific">Plantimonas leprariae</name>
    <dbReference type="NCBI Taxonomy" id="2615207"/>
    <lineage>
        <taxon>Bacteria</taxon>
        <taxon>Pseudomonadati</taxon>
        <taxon>Pseudomonadota</taxon>
        <taxon>Alphaproteobacteria</taxon>
        <taxon>Hyphomicrobiales</taxon>
        <taxon>Aurantimonadaceae</taxon>
        <taxon>Plantimonas</taxon>
    </lineage>
</organism>
<dbReference type="EMBL" id="VZDO01000030">
    <property type="protein sequence ID" value="KAB0675739.1"/>
    <property type="molecule type" value="Genomic_DNA"/>
</dbReference>
<feature type="transmembrane region" description="Helical" evidence="1">
    <location>
        <begin position="197"/>
        <end position="217"/>
    </location>
</feature>
<keyword evidence="1" id="KW-0812">Transmembrane</keyword>
<name>A0A7V7PK19_9HYPH</name>
<feature type="transmembrane region" description="Helical" evidence="1">
    <location>
        <begin position="32"/>
        <end position="52"/>
    </location>
</feature>
<dbReference type="AlphaFoldDB" id="A0A7V7PK19"/>
<feature type="transmembrane region" description="Helical" evidence="1">
    <location>
        <begin position="364"/>
        <end position="381"/>
    </location>
</feature>
<gene>
    <name evidence="2" type="ORF">F6X38_22880</name>
</gene>
<evidence type="ECO:0000256" key="1">
    <source>
        <dbReference type="SAM" id="Phobius"/>
    </source>
</evidence>
<feature type="transmembrane region" description="Helical" evidence="1">
    <location>
        <begin position="402"/>
        <end position="421"/>
    </location>
</feature>
<feature type="transmembrane region" description="Helical" evidence="1">
    <location>
        <begin position="101"/>
        <end position="129"/>
    </location>
</feature>
<proteinExistence type="predicted"/>
<feature type="transmembrane region" description="Helical" evidence="1">
    <location>
        <begin position="337"/>
        <end position="358"/>
    </location>
</feature>
<reference evidence="2 3" key="1">
    <citation type="submission" date="2019-09" db="EMBL/GenBank/DDBJ databases">
        <title>YIM 132180 draft genome.</title>
        <authorList>
            <person name="Zhang K."/>
        </authorList>
    </citation>
    <scope>NUCLEOTIDE SEQUENCE [LARGE SCALE GENOMIC DNA]</scope>
    <source>
        <strain evidence="2 3">YIM 132180</strain>
    </source>
</reference>
<evidence type="ECO:0000313" key="3">
    <source>
        <dbReference type="Proteomes" id="UP000432089"/>
    </source>
</evidence>
<feature type="transmembrane region" description="Helical" evidence="1">
    <location>
        <begin position="229"/>
        <end position="249"/>
    </location>
</feature>
<protein>
    <recommendedName>
        <fullName evidence="4">Glycosyltransferase RgtA/B/C/D-like domain-containing protein</fullName>
    </recommendedName>
</protein>
<keyword evidence="3" id="KW-1185">Reference proteome</keyword>